<evidence type="ECO:0000313" key="6">
    <source>
        <dbReference type="EMBL" id="EEY21519.1"/>
    </source>
</evidence>
<evidence type="ECO:0000256" key="2">
    <source>
        <dbReference type="ARBA" id="ARBA00022692"/>
    </source>
</evidence>
<evidence type="ECO:0000256" key="1">
    <source>
        <dbReference type="ARBA" id="ARBA00004141"/>
    </source>
</evidence>
<dbReference type="InterPro" id="IPR045863">
    <property type="entry name" value="CorA_TM1_TM2"/>
</dbReference>
<dbReference type="Pfam" id="PF01544">
    <property type="entry name" value="CorA"/>
    <property type="match status" value="1"/>
</dbReference>
<keyword evidence="4 5" id="KW-0472">Membrane</keyword>
<organism evidence="7">
    <name type="scientific">Verticillium alfalfae (strain VaMs.102 / ATCC MYA-4576 / FGSC 10136)</name>
    <name type="common">Verticillium wilt of alfalfa</name>
    <name type="synonym">Verticillium albo-atrum</name>
    <dbReference type="NCBI Taxonomy" id="526221"/>
    <lineage>
        <taxon>Eukaryota</taxon>
        <taxon>Fungi</taxon>
        <taxon>Dikarya</taxon>
        <taxon>Ascomycota</taxon>
        <taxon>Pezizomycotina</taxon>
        <taxon>Sordariomycetes</taxon>
        <taxon>Hypocreomycetidae</taxon>
        <taxon>Glomerellales</taxon>
        <taxon>Plectosphaerellaceae</taxon>
        <taxon>Verticillium</taxon>
    </lineage>
</organism>
<keyword evidence="2 5" id="KW-0812">Transmembrane</keyword>
<keyword evidence="3 5" id="KW-1133">Transmembrane helix</keyword>
<dbReference type="EMBL" id="DS985223">
    <property type="protein sequence ID" value="EEY21519.1"/>
    <property type="molecule type" value="Genomic_DNA"/>
</dbReference>
<evidence type="ECO:0000256" key="4">
    <source>
        <dbReference type="ARBA" id="ARBA00023136"/>
    </source>
</evidence>
<feature type="transmembrane region" description="Helical" evidence="5">
    <location>
        <begin position="68"/>
        <end position="88"/>
    </location>
</feature>
<evidence type="ECO:0000313" key="7">
    <source>
        <dbReference type="Proteomes" id="UP000008698"/>
    </source>
</evidence>
<evidence type="ECO:0000256" key="3">
    <source>
        <dbReference type="ARBA" id="ARBA00022989"/>
    </source>
</evidence>
<feature type="transmembrane region" description="Helical" evidence="5">
    <location>
        <begin position="37"/>
        <end position="56"/>
    </location>
</feature>
<comment type="subcellular location">
    <subcellularLocation>
        <location evidence="1">Membrane</location>
        <topology evidence="1">Multi-pass membrane protein</topology>
    </subcellularLocation>
</comment>
<dbReference type="AlphaFoldDB" id="C9SRV4"/>
<dbReference type="Proteomes" id="UP000008698">
    <property type="component" value="Unassembled WGS sequence"/>
</dbReference>
<dbReference type="SUPFAM" id="SSF144083">
    <property type="entry name" value="Magnesium transport protein CorA, transmembrane region"/>
    <property type="match status" value="1"/>
</dbReference>
<dbReference type="OrthoDB" id="5428055at2759"/>
<keyword evidence="7" id="KW-1185">Reference proteome</keyword>
<dbReference type="GO" id="GO:0016020">
    <property type="term" value="C:membrane"/>
    <property type="evidence" value="ECO:0007669"/>
    <property type="project" value="UniProtKB-SubCell"/>
</dbReference>
<dbReference type="Gene3D" id="1.20.58.340">
    <property type="entry name" value="Magnesium transport protein CorA, transmembrane region"/>
    <property type="match status" value="1"/>
</dbReference>
<sequence length="101" mass="11272">MDEFQKRLERLNQLAAQTSIVDDSRRSMADNRNLHRLTWLATMFLPLSFVATLLSMQSRVSELGNAMWVWAAVAAPSAGLTLGVMFLISSTTAKEVILDFP</sequence>
<reference evidence="7" key="1">
    <citation type="journal article" date="2011" name="PLoS Pathog.">
        <title>Comparative genomics yields insights into niche adaptation of plant vascular wilt pathogens.</title>
        <authorList>
            <person name="Klosterman S.J."/>
            <person name="Subbarao K.V."/>
            <person name="Kang S."/>
            <person name="Veronese P."/>
            <person name="Gold S.E."/>
            <person name="Thomma B.P.H.J."/>
            <person name="Chen Z."/>
            <person name="Henrissat B."/>
            <person name="Lee Y.-H."/>
            <person name="Park J."/>
            <person name="Garcia-Pedrajas M.D."/>
            <person name="Barbara D.J."/>
            <person name="Anchieta A."/>
            <person name="de Jonge R."/>
            <person name="Santhanam P."/>
            <person name="Maruthachalam K."/>
            <person name="Atallah Z."/>
            <person name="Amyotte S.G."/>
            <person name="Paz Z."/>
            <person name="Inderbitzin P."/>
            <person name="Hayes R.J."/>
            <person name="Heiman D.I."/>
            <person name="Young S."/>
            <person name="Zeng Q."/>
            <person name="Engels R."/>
            <person name="Galagan J."/>
            <person name="Cuomo C.A."/>
            <person name="Dobinson K.F."/>
            <person name="Ma L.-J."/>
        </authorList>
    </citation>
    <scope>NUCLEOTIDE SEQUENCE [LARGE SCALE GENOMIC DNA]</scope>
    <source>
        <strain evidence="7">VaMs.102 / ATCC MYA-4576 / FGSC 10136</strain>
    </source>
</reference>
<gene>
    <name evidence="6" type="ORF">VDBG_07629</name>
</gene>
<name>C9SRV4_VERA1</name>
<dbReference type="HOGENOM" id="CLU_2293838_0_0_1"/>
<dbReference type="InterPro" id="IPR002523">
    <property type="entry name" value="MgTranspt_CorA/ZnTranspt_ZntB"/>
</dbReference>
<dbReference type="RefSeq" id="XP_003002170.1">
    <property type="nucleotide sequence ID" value="XM_003002124.1"/>
</dbReference>
<evidence type="ECO:0000256" key="5">
    <source>
        <dbReference type="SAM" id="Phobius"/>
    </source>
</evidence>
<proteinExistence type="predicted"/>
<dbReference type="KEGG" id="val:VDBG_07629"/>
<accession>C9SRV4</accession>
<protein>
    <submittedName>
        <fullName evidence="6">Uncharacterized protein</fullName>
    </submittedName>
</protein>
<dbReference type="GeneID" id="9537647"/>
<dbReference type="GO" id="GO:0046873">
    <property type="term" value="F:metal ion transmembrane transporter activity"/>
    <property type="evidence" value="ECO:0007669"/>
    <property type="project" value="InterPro"/>
</dbReference>